<keyword evidence="4" id="KW-0238">DNA-binding</keyword>
<evidence type="ECO:0000256" key="5">
    <source>
        <dbReference type="ARBA" id="ARBA00023163"/>
    </source>
</evidence>
<dbReference type="InterPro" id="IPR036388">
    <property type="entry name" value="WH-like_DNA-bd_sf"/>
</dbReference>
<dbReference type="GO" id="GO:0003677">
    <property type="term" value="F:DNA binding"/>
    <property type="evidence" value="ECO:0007669"/>
    <property type="project" value="UniProtKB-KW"/>
</dbReference>
<dbReference type="AlphaFoldDB" id="X0PHU5"/>
<dbReference type="eggNOG" id="COG1846">
    <property type="taxonomic scope" value="Bacteria"/>
</dbReference>
<comment type="subcellular location">
    <subcellularLocation>
        <location evidence="1">Cytoplasm</location>
    </subcellularLocation>
</comment>
<dbReference type="Proteomes" id="UP000051236">
    <property type="component" value="Unassembled WGS sequence"/>
</dbReference>
<protein>
    <recommendedName>
        <fullName evidence="6">HTH-type transcriptional regulator MgrA</fullName>
    </recommendedName>
    <alternativeName>
        <fullName evidence="8">HTH-type transcriptional regulator SarZ</fullName>
    </alternativeName>
    <alternativeName>
        <fullName evidence="9">Staphylococcal accessory regulator Z</fullName>
    </alternativeName>
</protein>
<evidence type="ECO:0000313" key="11">
    <source>
        <dbReference type="EMBL" id="KRM36726.1"/>
    </source>
</evidence>
<dbReference type="InterPro" id="IPR036390">
    <property type="entry name" value="WH_DNA-bd_sf"/>
</dbReference>
<dbReference type="GO" id="GO:0003700">
    <property type="term" value="F:DNA-binding transcription factor activity"/>
    <property type="evidence" value="ECO:0007669"/>
    <property type="project" value="InterPro"/>
</dbReference>
<comment type="caution">
    <text evidence="11">The sequence shown here is derived from an EMBL/GenBank/DDBJ whole genome shotgun (WGS) entry which is preliminary data.</text>
</comment>
<evidence type="ECO:0000259" key="10">
    <source>
        <dbReference type="PROSITE" id="PS50995"/>
    </source>
</evidence>
<dbReference type="PANTHER" id="PTHR42756:SF1">
    <property type="entry name" value="TRANSCRIPTIONAL REPRESSOR OF EMRAB OPERON"/>
    <property type="match status" value="1"/>
</dbReference>
<dbReference type="SMART" id="SM00347">
    <property type="entry name" value="HTH_MARR"/>
    <property type="match status" value="1"/>
</dbReference>
<evidence type="ECO:0000256" key="2">
    <source>
        <dbReference type="ARBA" id="ARBA00023015"/>
    </source>
</evidence>
<name>X0PHU5_9LACO</name>
<dbReference type="InterPro" id="IPR023187">
    <property type="entry name" value="Tscrpt_reg_MarR-type_CS"/>
</dbReference>
<dbReference type="RefSeq" id="WP_035455489.1">
    <property type="nucleotide sequence ID" value="NZ_AZGA01000002.1"/>
</dbReference>
<keyword evidence="12" id="KW-1185">Reference proteome</keyword>
<keyword evidence="2" id="KW-0805">Transcription regulation</keyword>
<sequence length="151" mass="17087">MFDPAEVDSAIANINTLAHRLQLQLDEILRPLNLNASNYYFILKIDQAGMLTQDQLFKKIFLNQSNVTRRLKQLIDQDLVVKVRSKTDGRAWEIKLTAKGQALVAKVTTAIQAVNDLAFQQMNPAEIQHLMELLAKIELNLMTKNGANINE</sequence>
<dbReference type="OrthoDB" id="2249507at2"/>
<dbReference type="EMBL" id="AZGA01000002">
    <property type="protein sequence ID" value="KRM36726.1"/>
    <property type="molecule type" value="Genomic_DNA"/>
</dbReference>
<organism evidence="11 12">
    <name type="scientific">Agrilactobacillus composti DSM 18527 = JCM 14202</name>
    <dbReference type="NCBI Taxonomy" id="1423734"/>
    <lineage>
        <taxon>Bacteria</taxon>
        <taxon>Bacillati</taxon>
        <taxon>Bacillota</taxon>
        <taxon>Bacilli</taxon>
        <taxon>Lactobacillales</taxon>
        <taxon>Lactobacillaceae</taxon>
        <taxon>Agrilactobacillus</taxon>
    </lineage>
</organism>
<evidence type="ECO:0000256" key="4">
    <source>
        <dbReference type="ARBA" id="ARBA00023125"/>
    </source>
</evidence>
<dbReference type="PANTHER" id="PTHR42756">
    <property type="entry name" value="TRANSCRIPTIONAL REGULATOR, MARR"/>
    <property type="match status" value="1"/>
</dbReference>
<accession>X0PHU5</accession>
<evidence type="ECO:0000256" key="1">
    <source>
        <dbReference type="ARBA" id="ARBA00004496"/>
    </source>
</evidence>
<dbReference type="PATRIC" id="fig|1423734.3.peg.2637"/>
<dbReference type="Gene3D" id="1.10.10.10">
    <property type="entry name" value="Winged helix-like DNA-binding domain superfamily/Winged helix DNA-binding domain"/>
    <property type="match status" value="1"/>
</dbReference>
<feature type="domain" description="HTH marR-type" evidence="10">
    <location>
        <begin position="7"/>
        <end position="139"/>
    </location>
</feature>
<dbReference type="PROSITE" id="PS01117">
    <property type="entry name" value="HTH_MARR_1"/>
    <property type="match status" value="1"/>
</dbReference>
<evidence type="ECO:0000256" key="9">
    <source>
        <dbReference type="ARBA" id="ARBA00047207"/>
    </source>
</evidence>
<gene>
    <name evidence="11" type="ORF">FC83_GL002601</name>
</gene>
<dbReference type="STRING" id="1423734.FC83_GL002601"/>
<dbReference type="SUPFAM" id="SSF46785">
    <property type="entry name" value="Winged helix' DNA-binding domain"/>
    <property type="match status" value="1"/>
</dbReference>
<evidence type="ECO:0000256" key="7">
    <source>
        <dbReference type="ARBA" id="ARBA00046337"/>
    </source>
</evidence>
<evidence type="ECO:0000256" key="8">
    <source>
        <dbReference type="ARBA" id="ARBA00047188"/>
    </source>
</evidence>
<comment type="similarity">
    <text evidence="7">Belongs to the SarZ family.</text>
</comment>
<proteinExistence type="inferred from homology"/>
<keyword evidence="5" id="KW-0804">Transcription</keyword>
<keyword evidence="3" id="KW-0843">Virulence</keyword>
<dbReference type="InterPro" id="IPR000835">
    <property type="entry name" value="HTH_MarR-typ"/>
</dbReference>
<evidence type="ECO:0000256" key="3">
    <source>
        <dbReference type="ARBA" id="ARBA00023026"/>
    </source>
</evidence>
<dbReference type="Pfam" id="PF22381">
    <property type="entry name" value="Staph_reg_Sar_Rot"/>
    <property type="match status" value="1"/>
</dbReference>
<reference evidence="11 12" key="1">
    <citation type="journal article" date="2015" name="Genome Announc.">
        <title>Expanding the biotechnology potential of lactobacilli through comparative genomics of 213 strains and associated genera.</title>
        <authorList>
            <person name="Sun Z."/>
            <person name="Harris H.M."/>
            <person name="McCann A."/>
            <person name="Guo C."/>
            <person name="Argimon S."/>
            <person name="Zhang W."/>
            <person name="Yang X."/>
            <person name="Jeffery I.B."/>
            <person name="Cooney J.C."/>
            <person name="Kagawa T.F."/>
            <person name="Liu W."/>
            <person name="Song Y."/>
            <person name="Salvetti E."/>
            <person name="Wrobel A."/>
            <person name="Rasinkangas P."/>
            <person name="Parkhill J."/>
            <person name="Rea M.C."/>
            <person name="O'Sullivan O."/>
            <person name="Ritari J."/>
            <person name="Douillard F.P."/>
            <person name="Paul Ross R."/>
            <person name="Yang R."/>
            <person name="Briner A.E."/>
            <person name="Felis G.E."/>
            <person name="de Vos W.M."/>
            <person name="Barrangou R."/>
            <person name="Klaenhammer T.R."/>
            <person name="Caufield P.W."/>
            <person name="Cui Y."/>
            <person name="Zhang H."/>
            <person name="O'Toole P.W."/>
        </authorList>
    </citation>
    <scope>NUCLEOTIDE SEQUENCE [LARGE SCALE GENOMIC DNA]</scope>
    <source>
        <strain evidence="11 12">DSM 18527</strain>
    </source>
</reference>
<evidence type="ECO:0000256" key="6">
    <source>
        <dbReference type="ARBA" id="ARBA00040307"/>
    </source>
</evidence>
<evidence type="ECO:0000313" key="12">
    <source>
        <dbReference type="Proteomes" id="UP000051236"/>
    </source>
</evidence>
<dbReference type="PRINTS" id="PR00598">
    <property type="entry name" value="HTHMARR"/>
</dbReference>
<dbReference type="InterPro" id="IPR055166">
    <property type="entry name" value="Transc_reg_Sar_Rot_HTH"/>
</dbReference>
<dbReference type="PROSITE" id="PS50995">
    <property type="entry name" value="HTH_MARR_2"/>
    <property type="match status" value="1"/>
</dbReference>